<accession>A0A0A7PI49</accession>
<dbReference type="AlphaFoldDB" id="A0A0A7PI49"/>
<evidence type="ECO:0008006" key="3">
    <source>
        <dbReference type="Google" id="ProtNLM"/>
    </source>
</evidence>
<evidence type="ECO:0000313" key="2">
    <source>
        <dbReference type="Proteomes" id="UP000030907"/>
    </source>
</evidence>
<proteinExistence type="predicted"/>
<dbReference type="OrthoDB" id="5653691at2"/>
<dbReference type="STRING" id="1515612.SKP52_10055"/>
<dbReference type="KEGG" id="sphk:SKP52_10055"/>
<gene>
    <name evidence="1" type="ORF">SKP52_10055</name>
</gene>
<dbReference type="Pfam" id="PF06412">
    <property type="entry name" value="TraD"/>
    <property type="match status" value="1"/>
</dbReference>
<organism evidence="1 2">
    <name type="scientific">Sphingopyxis fribergensis</name>
    <dbReference type="NCBI Taxonomy" id="1515612"/>
    <lineage>
        <taxon>Bacteria</taxon>
        <taxon>Pseudomonadati</taxon>
        <taxon>Pseudomonadota</taxon>
        <taxon>Alphaproteobacteria</taxon>
        <taxon>Sphingomonadales</taxon>
        <taxon>Sphingomonadaceae</taxon>
        <taxon>Sphingopyxis</taxon>
    </lineage>
</organism>
<keyword evidence="2" id="KW-1185">Reference proteome</keyword>
<sequence length="84" mass="9581">MREWQIKRRERTRQLIELGGLVAKAGLVELTDDDRAMLYGAFLWMADKLRSDDGAQASALWIRKGKRAFDMAAIAETGSRIRDI</sequence>
<evidence type="ECO:0000313" key="1">
    <source>
        <dbReference type="EMBL" id="AJA08918.1"/>
    </source>
</evidence>
<dbReference type="HOGENOM" id="CLU_141439_1_0_5"/>
<dbReference type="InterPro" id="IPR009444">
    <property type="entry name" value="Conjugal_tfr_TraD_a-type"/>
</dbReference>
<dbReference type="Proteomes" id="UP000030907">
    <property type="component" value="Chromosome"/>
</dbReference>
<dbReference type="RefSeq" id="WP_039580553.1">
    <property type="nucleotide sequence ID" value="NZ_CP009122.1"/>
</dbReference>
<protein>
    <recommendedName>
        <fullName evidence="3">Conjugal transfer protein TraD</fullName>
    </recommendedName>
</protein>
<name>A0A0A7PI49_9SPHN</name>
<dbReference type="EMBL" id="CP009122">
    <property type="protein sequence ID" value="AJA08918.1"/>
    <property type="molecule type" value="Genomic_DNA"/>
</dbReference>
<reference evidence="1 2" key="1">
    <citation type="journal article" date="2015" name="Int. J. Syst. Evol. Microbiol.">
        <title>Description of Sphingopyxis fribergensis sp. nov. - a soil bacterium with the ability to degrade styrene and phenylacetic acid.</title>
        <authorList>
            <person name="Oelschlagel M."/>
            <person name="Ruckert C."/>
            <person name="Kalinowski J."/>
            <person name="Schmidt G."/>
            <person name="Schlomann M."/>
            <person name="Tischler D."/>
        </authorList>
    </citation>
    <scope>NUCLEOTIDE SEQUENCE [LARGE SCALE GENOMIC DNA]</scope>
    <source>
        <strain evidence="1 2">Kp5.2</strain>
    </source>
</reference>